<keyword evidence="3" id="KW-0732">Signal</keyword>
<evidence type="ECO:0000256" key="2">
    <source>
        <dbReference type="SAM" id="Phobius"/>
    </source>
</evidence>
<accession>A0ABV7X8T2</accession>
<keyword evidence="5" id="KW-1185">Reference proteome</keyword>
<protein>
    <submittedName>
        <fullName evidence="4">Uncharacterized protein</fullName>
    </submittedName>
</protein>
<dbReference type="Proteomes" id="UP001595615">
    <property type="component" value="Unassembled WGS sequence"/>
</dbReference>
<evidence type="ECO:0000256" key="3">
    <source>
        <dbReference type="SAM" id="SignalP"/>
    </source>
</evidence>
<feature type="signal peptide" evidence="3">
    <location>
        <begin position="1"/>
        <end position="21"/>
    </location>
</feature>
<gene>
    <name evidence="4" type="ORF">ACFOMD_03535</name>
</gene>
<keyword evidence="2" id="KW-0812">Transmembrane</keyword>
<reference evidence="5" key="1">
    <citation type="journal article" date="2019" name="Int. J. Syst. Evol. Microbiol.">
        <title>The Global Catalogue of Microorganisms (GCM) 10K type strain sequencing project: providing services to taxonomists for standard genome sequencing and annotation.</title>
        <authorList>
            <consortium name="The Broad Institute Genomics Platform"/>
            <consortium name="The Broad Institute Genome Sequencing Center for Infectious Disease"/>
            <person name="Wu L."/>
            <person name="Ma J."/>
        </authorList>
    </citation>
    <scope>NUCLEOTIDE SEQUENCE [LARGE SCALE GENOMIC DNA]</scope>
    <source>
        <strain evidence="5">KCTC 42644</strain>
    </source>
</reference>
<feature type="chain" id="PRO_5045534331" evidence="3">
    <location>
        <begin position="22"/>
        <end position="324"/>
    </location>
</feature>
<feature type="region of interest" description="Disordered" evidence="1">
    <location>
        <begin position="193"/>
        <end position="212"/>
    </location>
</feature>
<organism evidence="4 5">
    <name type="scientific">Sphingoaurantiacus capsulatus</name>
    <dbReference type="NCBI Taxonomy" id="1771310"/>
    <lineage>
        <taxon>Bacteria</taxon>
        <taxon>Pseudomonadati</taxon>
        <taxon>Pseudomonadota</taxon>
        <taxon>Alphaproteobacteria</taxon>
        <taxon>Sphingomonadales</taxon>
        <taxon>Sphingosinicellaceae</taxon>
        <taxon>Sphingoaurantiacus</taxon>
    </lineage>
</organism>
<feature type="region of interest" description="Disordered" evidence="1">
    <location>
        <begin position="24"/>
        <end position="49"/>
    </location>
</feature>
<evidence type="ECO:0000313" key="4">
    <source>
        <dbReference type="EMBL" id="MFC3711628.1"/>
    </source>
</evidence>
<name>A0ABV7X8T2_9SPHN</name>
<feature type="transmembrane region" description="Helical" evidence="2">
    <location>
        <begin position="224"/>
        <end position="244"/>
    </location>
</feature>
<proteinExistence type="predicted"/>
<evidence type="ECO:0000313" key="5">
    <source>
        <dbReference type="Proteomes" id="UP001595615"/>
    </source>
</evidence>
<sequence length="324" mass="33705">MAKVSRIAVLLSALVSAPLAAVPATQPTDTPAGPVPAAAPPVSAPTAGSPAAAAAAPVAGEVRDAIAKEPGPPESQAVALGKQAYIALNDGGNVREIAGLLRDSINSLGGICPNVTHYQVYRQTVTVTTLKVACTNRPLYLVSVDQDGGLLADGGDGQVEPMNSDDGTISAAPIADGGQKSYVDPKVGVQLGNPKAETGGGQLSSAPGAAQGGAVAGGDTPLGWMRWIFVLMALLVAFIAFTVYRSFTRPALVTPVGPATIAKRYTSEDKDRLVEESQELSQNMWVHPSGLYIVRGRHGKRRIFPAWGFAQIYHVWGIKIRQIR</sequence>
<dbReference type="RefSeq" id="WP_380856946.1">
    <property type="nucleotide sequence ID" value="NZ_JBHRXV010000003.1"/>
</dbReference>
<evidence type="ECO:0000256" key="1">
    <source>
        <dbReference type="SAM" id="MobiDB-lite"/>
    </source>
</evidence>
<comment type="caution">
    <text evidence="4">The sequence shown here is derived from an EMBL/GenBank/DDBJ whole genome shotgun (WGS) entry which is preliminary data.</text>
</comment>
<keyword evidence="2" id="KW-1133">Transmembrane helix</keyword>
<dbReference type="EMBL" id="JBHRXV010000003">
    <property type="protein sequence ID" value="MFC3711628.1"/>
    <property type="molecule type" value="Genomic_DNA"/>
</dbReference>
<keyword evidence="2" id="KW-0472">Membrane</keyword>
<feature type="compositionally biased region" description="Pro residues" evidence="1">
    <location>
        <begin position="33"/>
        <end position="43"/>
    </location>
</feature>